<evidence type="ECO:0000313" key="2">
    <source>
        <dbReference type="EMBL" id="KPP66576.1"/>
    </source>
</evidence>
<name>A0A0P7WSG3_SCLFO</name>
<evidence type="ECO:0000313" key="3">
    <source>
        <dbReference type="Proteomes" id="UP000034805"/>
    </source>
</evidence>
<feature type="region of interest" description="Disordered" evidence="1">
    <location>
        <begin position="160"/>
        <end position="180"/>
    </location>
</feature>
<sequence length="232" mass="25672">MPWVWMAALNNCKYEASRPQWPSSPPRMALPWLRNSSSRLTKGRMPPRDFFVTCRTVRQLSGSAFSQELSRAHRRCSMGPSTARTQSHSPTHGTRCVTLLDVLIQLWGLFFCSGLLQEETETLSSCGDYKCSYMQHCVADGGELQPDTPHLLLEALATESRNPGSPVHTSAGTRSASQPAGLNRFTRSLPRPQAVNHLQDVGDVLAQALFEGLTDIFKPDELLCNSMQPALT</sequence>
<reference evidence="2 3" key="1">
    <citation type="submission" date="2015-08" db="EMBL/GenBank/DDBJ databases">
        <title>The genome of the Asian arowana (Scleropages formosus).</title>
        <authorList>
            <person name="Tan M.H."/>
            <person name="Gan H.M."/>
            <person name="Croft L.J."/>
            <person name="Austin C.M."/>
        </authorList>
    </citation>
    <scope>NUCLEOTIDE SEQUENCE [LARGE SCALE GENOMIC DNA]</scope>
    <source>
        <strain evidence="2">Aro1</strain>
    </source>
</reference>
<evidence type="ECO:0000256" key="1">
    <source>
        <dbReference type="SAM" id="MobiDB-lite"/>
    </source>
</evidence>
<protein>
    <submittedName>
        <fullName evidence="2">Uncharacterized protein</fullName>
    </submittedName>
</protein>
<organism evidence="2 3">
    <name type="scientific">Scleropages formosus</name>
    <name type="common">Asian bonytongue</name>
    <name type="synonym">Osteoglossum formosum</name>
    <dbReference type="NCBI Taxonomy" id="113540"/>
    <lineage>
        <taxon>Eukaryota</taxon>
        <taxon>Metazoa</taxon>
        <taxon>Chordata</taxon>
        <taxon>Craniata</taxon>
        <taxon>Vertebrata</taxon>
        <taxon>Euteleostomi</taxon>
        <taxon>Actinopterygii</taxon>
        <taxon>Neopterygii</taxon>
        <taxon>Teleostei</taxon>
        <taxon>Osteoglossocephala</taxon>
        <taxon>Osteoglossomorpha</taxon>
        <taxon>Osteoglossiformes</taxon>
        <taxon>Osteoglossidae</taxon>
        <taxon>Scleropages</taxon>
    </lineage>
</organism>
<dbReference type="AlphaFoldDB" id="A0A0P7WSG3"/>
<comment type="caution">
    <text evidence="2">The sequence shown here is derived from an EMBL/GenBank/DDBJ whole genome shotgun (WGS) entry which is preliminary data.</text>
</comment>
<dbReference type="Proteomes" id="UP000034805">
    <property type="component" value="Unassembled WGS sequence"/>
</dbReference>
<accession>A0A0P7WSG3</accession>
<dbReference type="EMBL" id="JARO02005553">
    <property type="protein sequence ID" value="KPP66576.1"/>
    <property type="molecule type" value="Genomic_DNA"/>
</dbReference>
<gene>
    <name evidence="2" type="ORF">Z043_114912</name>
</gene>
<proteinExistence type="predicted"/>